<keyword evidence="8" id="KW-0443">Lipid metabolism</keyword>
<evidence type="ECO:0000256" key="14">
    <source>
        <dbReference type="SAM" id="Phobius"/>
    </source>
</evidence>
<dbReference type="GO" id="GO:0006656">
    <property type="term" value="P:phosphatidylcholine biosynthetic process"/>
    <property type="evidence" value="ECO:0007669"/>
    <property type="project" value="TreeGrafter"/>
</dbReference>
<evidence type="ECO:0000256" key="10">
    <source>
        <dbReference type="ARBA" id="ARBA00023209"/>
    </source>
</evidence>
<feature type="transmembrane region" description="Helical" evidence="14">
    <location>
        <begin position="162"/>
        <end position="179"/>
    </location>
</feature>
<sequence>MANLTPLDKSSSDPQLALSPELTRTSSSGDSLRPGLTSTYSYSSSPGLSRTNSYSGDSSQDEYDTLLDRLTIFDFLDNLSLSTGLEQLQRSVSAQTEKVRRQQQRLKSTGLIAKDRVVDEWRRRLPGPDEQLKKYQARMRHSVDRLGKKWNDNKAVTAREKASFIAGVLNIFISGYLVGAHPEWFHYWYTIQLLYFMPIRYYTYHKKGYHYFLADLCYFVNLLLLLSIWVFPTSKRLFISTYCLAMGNNAVAIAMWRNSLVFHSLDKVTSLFIHIMPCVTLHCLVHLLPNIHTISPIPGPTFQAIRFPAVHTIATSQAGDANHYTLTQMLLWATIPYAVWQLSYHFLITVRRRDKIAAGRPTSFTWLRKSYANTLLGKTVLHLPDSLQEPAFMLIQYSYACITMLPSPLWFRYRWASAIFLLTVFVWSVYNGATYYIDVFGTRFQKELEALKRDVAKWQGSSSPPASTAAEHAAPETKKEEAGSAEMTRPVGGNEGVGKENRGLGGDAGVGKTGVAGMSVAQEG</sequence>
<evidence type="ECO:0000313" key="16">
    <source>
        <dbReference type="Proteomes" id="UP000016924"/>
    </source>
</evidence>
<evidence type="ECO:0000256" key="6">
    <source>
        <dbReference type="ARBA" id="ARBA00022692"/>
    </source>
</evidence>
<keyword evidence="4" id="KW-0444">Lipid biosynthesis</keyword>
<evidence type="ECO:0000256" key="1">
    <source>
        <dbReference type="ARBA" id="ARBA00004141"/>
    </source>
</evidence>
<dbReference type="OMA" id="WKRRVPT"/>
<keyword evidence="7 14" id="KW-1133">Transmembrane helix</keyword>
<organism evidence="15 16">
    <name type="scientific">Coniosporium apollinis (strain CBS 100218)</name>
    <name type="common">Rock-inhabiting black yeast</name>
    <dbReference type="NCBI Taxonomy" id="1168221"/>
    <lineage>
        <taxon>Eukaryota</taxon>
        <taxon>Fungi</taxon>
        <taxon>Dikarya</taxon>
        <taxon>Ascomycota</taxon>
        <taxon>Pezizomycotina</taxon>
        <taxon>Dothideomycetes</taxon>
        <taxon>Dothideomycetes incertae sedis</taxon>
        <taxon>Coniosporium</taxon>
    </lineage>
</organism>
<evidence type="ECO:0000256" key="9">
    <source>
        <dbReference type="ARBA" id="ARBA00023136"/>
    </source>
</evidence>
<feature type="compositionally biased region" description="Gly residues" evidence="13">
    <location>
        <begin position="503"/>
        <end position="514"/>
    </location>
</feature>
<keyword evidence="9 14" id="KW-0472">Membrane</keyword>
<dbReference type="HOGENOM" id="CLU_018994_0_0_1"/>
<dbReference type="Pfam" id="PF10998">
    <property type="entry name" value="DUF2838"/>
    <property type="match status" value="1"/>
</dbReference>
<dbReference type="GO" id="GO:0016746">
    <property type="term" value="F:acyltransferase activity"/>
    <property type="evidence" value="ECO:0007669"/>
    <property type="project" value="UniProtKB-KW"/>
</dbReference>
<name>R7YMU4_CONA1</name>
<dbReference type="PANTHER" id="PTHR31201">
    <property type="entry name" value="OS01G0585100 PROTEIN"/>
    <property type="match status" value="1"/>
</dbReference>
<keyword evidence="12" id="KW-0012">Acyltransferase</keyword>
<dbReference type="OrthoDB" id="406287at2759"/>
<evidence type="ECO:0000256" key="4">
    <source>
        <dbReference type="ARBA" id="ARBA00022516"/>
    </source>
</evidence>
<keyword evidence="5" id="KW-0808">Transferase</keyword>
<dbReference type="GO" id="GO:0016020">
    <property type="term" value="C:membrane"/>
    <property type="evidence" value="ECO:0007669"/>
    <property type="project" value="UniProtKB-SubCell"/>
</dbReference>
<evidence type="ECO:0000256" key="2">
    <source>
        <dbReference type="ARBA" id="ARBA00006675"/>
    </source>
</evidence>
<dbReference type="GeneID" id="19899716"/>
<comment type="subcellular location">
    <subcellularLocation>
        <location evidence="1">Membrane</location>
        <topology evidence="1">Multi-pass membrane protein</topology>
    </subcellularLocation>
</comment>
<proteinExistence type="inferred from homology"/>
<accession>R7YMU4</accession>
<keyword evidence="6 14" id="KW-0812">Transmembrane</keyword>
<dbReference type="RefSeq" id="XP_007778495.1">
    <property type="nucleotide sequence ID" value="XM_007780305.1"/>
</dbReference>
<dbReference type="AlphaFoldDB" id="R7YMU4"/>
<feature type="region of interest" description="Disordered" evidence="13">
    <location>
        <begin position="1"/>
        <end position="60"/>
    </location>
</feature>
<dbReference type="STRING" id="1168221.R7YMU4"/>
<evidence type="ECO:0000256" key="3">
    <source>
        <dbReference type="ARBA" id="ARBA00019082"/>
    </source>
</evidence>
<dbReference type="PANTHER" id="PTHR31201:SF1">
    <property type="entry name" value="GLYCEROPHOSPHOCHOLINE ACYLTRANSFERASE 1"/>
    <property type="match status" value="1"/>
</dbReference>
<keyword evidence="10" id="KW-0594">Phospholipid biosynthesis</keyword>
<feature type="region of interest" description="Disordered" evidence="13">
    <location>
        <begin position="458"/>
        <end position="524"/>
    </location>
</feature>
<evidence type="ECO:0000256" key="12">
    <source>
        <dbReference type="ARBA" id="ARBA00023315"/>
    </source>
</evidence>
<protein>
    <recommendedName>
        <fullName evidence="3">Glycerophosphocholine acyltransferase 1</fullName>
    </recommendedName>
</protein>
<keyword evidence="16" id="KW-1185">Reference proteome</keyword>
<evidence type="ECO:0000313" key="15">
    <source>
        <dbReference type="EMBL" id="EON63178.1"/>
    </source>
</evidence>
<evidence type="ECO:0000256" key="11">
    <source>
        <dbReference type="ARBA" id="ARBA00023264"/>
    </source>
</evidence>
<feature type="transmembrane region" description="Helical" evidence="14">
    <location>
        <begin position="237"/>
        <end position="256"/>
    </location>
</feature>
<gene>
    <name evidence="15" type="ORF">W97_02405</name>
</gene>
<evidence type="ECO:0000256" key="7">
    <source>
        <dbReference type="ARBA" id="ARBA00022989"/>
    </source>
</evidence>
<evidence type="ECO:0000256" key="8">
    <source>
        <dbReference type="ARBA" id="ARBA00023098"/>
    </source>
</evidence>
<feature type="compositionally biased region" description="Low complexity" evidence="13">
    <location>
        <begin position="34"/>
        <end position="49"/>
    </location>
</feature>
<dbReference type="InterPro" id="IPR021261">
    <property type="entry name" value="GPCAT"/>
</dbReference>
<feature type="compositionally biased region" description="Basic and acidic residues" evidence="13">
    <location>
        <begin position="473"/>
        <end position="482"/>
    </location>
</feature>
<dbReference type="eggNOG" id="KOG2895">
    <property type="taxonomic scope" value="Eukaryota"/>
</dbReference>
<feature type="transmembrane region" description="Helical" evidence="14">
    <location>
        <begin position="417"/>
        <end position="437"/>
    </location>
</feature>
<feature type="transmembrane region" description="Helical" evidence="14">
    <location>
        <begin position="329"/>
        <end position="350"/>
    </location>
</feature>
<evidence type="ECO:0000256" key="5">
    <source>
        <dbReference type="ARBA" id="ARBA00022679"/>
    </source>
</evidence>
<evidence type="ECO:0000256" key="13">
    <source>
        <dbReference type="SAM" id="MobiDB-lite"/>
    </source>
</evidence>
<dbReference type="Proteomes" id="UP000016924">
    <property type="component" value="Unassembled WGS sequence"/>
</dbReference>
<dbReference type="EMBL" id="JH767562">
    <property type="protein sequence ID" value="EON63178.1"/>
    <property type="molecule type" value="Genomic_DNA"/>
</dbReference>
<feature type="transmembrane region" description="Helical" evidence="14">
    <location>
        <begin position="209"/>
        <end position="231"/>
    </location>
</feature>
<reference evidence="16" key="1">
    <citation type="submission" date="2012-06" db="EMBL/GenBank/DDBJ databases">
        <title>The genome sequence of Coniosporium apollinis CBS 100218.</title>
        <authorList>
            <consortium name="The Broad Institute Genome Sequencing Platform"/>
            <person name="Cuomo C."/>
            <person name="Gorbushina A."/>
            <person name="Noack S."/>
            <person name="Walker B."/>
            <person name="Young S.K."/>
            <person name="Zeng Q."/>
            <person name="Gargeya S."/>
            <person name="Fitzgerald M."/>
            <person name="Haas B."/>
            <person name="Abouelleil A."/>
            <person name="Alvarado L."/>
            <person name="Arachchi H.M."/>
            <person name="Berlin A.M."/>
            <person name="Chapman S.B."/>
            <person name="Goldberg J."/>
            <person name="Griggs A."/>
            <person name="Gujja S."/>
            <person name="Hansen M."/>
            <person name="Howarth C."/>
            <person name="Imamovic A."/>
            <person name="Larimer J."/>
            <person name="McCowan C."/>
            <person name="Montmayeur A."/>
            <person name="Murphy C."/>
            <person name="Neiman D."/>
            <person name="Pearson M."/>
            <person name="Priest M."/>
            <person name="Roberts A."/>
            <person name="Saif S."/>
            <person name="Shea T."/>
            <person name="Sisk P."/>
            <person name="Sykes S."/>
            <person name="Wortman J."/>
            <person name="Nusbaum C."/>
            <person name="Birren B."/>
        </authorList>
    </citation>
    <scope>NUCLEOTIDE SEQUENCE [LARGE SCALE GENOMIC DNA]</scope>
    <source>
        <strain evidence="16">CBS 100218</strain>
    </source>
</reference>
<keyword evidence="11" id="KW-1208">Phospholipid metabolism</keyword>
<comment type="similarity">
    <text evidence="2">Belongs to the GPC1 family.</text>
</comment>